<accession>A0A977KSB8</accession>
<protein>
    <submittedName>
        <fullName evidence="2">Uncharacterized protein</fullName>
    </submittedName>
</protein>
<keyword evidence="1" id="KW-1133">Transmembrane helix</keyword>
<proteinExistence type="predicted"/>
<organism evidence="2">
    <name type="scientific">Woronichinia naegeliana WA131</name>
    <dbReference type="NCBI Taxonomy" id="2824559"/>
    <lineage>
        <taxon>Bacteria</taxon>
        <taxon>Bacillati</taxon>
        <taxon>Cyanobacteriota</taxon>
        <taxon>Cyanophyceae</taxon>
        <taxon>Synechococcales</taxon>
        <taxon>Coelosphaeriaceae</taxon>
        <taxon>Woronichinia</taxon>
    </lineage>
</organism>
<dbReference type="EMBL" id="CP073041">
    <property type="protein sequence ID" value="UXE58799.1"/>
    <property type="molecule type" value="Genomic_DNA"/>
</dbReference>
<evidence type="ECO:0000256" key="1">
    <source>
        <dbReference type="SAM" id="Phobius"/>
    </source>
</evidence>
<keyword evidence="1" id="KW-0472">Membrane</keyword>
<dbReference type="KEGG" id="wna:KA717_22640"/>
<keyword evidence="1" id="KW-0812">Transmembrane</keyword>
<dbReference type="AlphaFoldDB" id="A0A977KSB8"/>
<feature type="transmembrane region" description="Helical" evidence="1">
    <location>
        <begin position="63"/>
        <end position="80"/>
    </location>
</feature>
<evidence type="ECO:0000313" key="2">
    <source>
        <dbReference type="EMBL" id="UXE58799.1"/>
    </source>
</evidence>
<dbReference type="Proteomes" id="UP001065613">
    <property type="component" value="Chromosome"/>
</dbReference>
<name>A0A977KSB8_9CYAN</name>
<sequence>MATATDTDIKEIKDILTNIQTQIVDLKLSVGKIEATLQTQSPSIQKIPDLAEKVGELKNWKQIGLTIVGGLIGAWITFLLKTQNH</sequence>
<gene>
    <name evidence="2" type="ORF">KA717_22640</name>
</gene>
<reference evidence="2" key="1">
    <citation type="submission" date="2021-04" db="EMBL/GenBank/DDBJ databases">
        <title>Genome sequence of Woronichinia naegeliana from Washington state freshwater lake bloom.</title>
        <authorList>
            <person name="Dreher T.W."/>
        </authorList>
    </citation>
    <scope>NUCLEOTIDE SEQUENCE</scope>
    <source>
        <strain evidence="2">WA131</strain>
    </source>
</reference>